<gene>
    <name evidence="11" type="ORF">SPLIT_LOCUS12069</name>
</gene>
<evidence type="ECO:0000256" key="4">
    <source>
        <dbReference type="ARBA" id="ARBA00022692"/>
    </source>
</evidence>
<protein>
    <recommendedName>
        <fullName evidence="10">Odorant receptor</fullName>
    </recommendedName>
</protein>
<evidence type="ECO:0000256" key="1">
    <source>
        <dbReference type="ARBA" id="ARBA00004651"/>
    </source>
</evidence>
<dbReference type="PANTHER" id="PTHR21137">
    <property type="entry name" value="ODORANT RECEPTOR"/>
    <property type="match status" value="1"/>
</dbReference>
<keyword evidence="5 10" id="KW-0552">Olfaction</keyword>
<evidence type="ECO:0000256" key="3">
    <source>
        <dbReference type="ARBA" id="ARBA00022606"/>
    </source>
</evidence>
<sequence length="418" mass="47652">MKKFFLRLIPQAHREGKSGTLVTLIVRLIRNMGLKSYMTYHKVHWAANVCTYCFIITCLLQVVALFMATDDPERLFECFSILAFCGMGVLKLISLRKSHQSWRKLLTQISVLENSQKKKSSTSYQSDNEEVDNFSAYIENYTNKFQNTSTILIRIYSFTAFIFIISPFVEYFICKMRGMECLGYPHILPGWAPLDNLSFFGYIVNVVGEFLAAVYCVCVHIAFDLTAVGIMIFVCGQYSLLRDYSSHIGGKGNHCNLSKRRDLRAHYRIVHCHQTHILLINTINELDILLKNIIGVYFFFATLTLCSVAVRLKSEKMSIMQLVSLIQYMCATLTQLFLFCTYGDAVLHESSVGMGQGPFAAASWCLSPKIRRELVILGSGMMKPRRLRAGPFHFLDLPSFIQVVRAAYSYYAVLGKKE</sequence>
<dbReference type="Pfam" id="PF02949">
    <property type="entry name" value="7tm_6"/>
    <property type="match status" value="1"/>
</dbReference>
<keyword evidence="2" id="KW-1003">Cell membrane</keyword>
<dbReference type="GO" id="GO:0007165">
    <property type="term" value="P:signal transduction"/>
    <property type="evidence" value="ECO:0007669"/>
    <property type="project" value="UniProtKB-KW"/>
</dbReference>
<keyword evidence="12" id="KW-1185">Reference proteome</keyword>
<keyword evidence="6 10" id="KW-1133">Transmembrane helix</keyword>
<dbReference type="InterPro" id="IPR004117">
    <property type="entry name" value="7tm6_olfct_rcpt"/>
</dbReference>
<feature type="transmembrane region" description="Helical" evidence="10">
    <location>
        <begin position="151"/>
        <end position="169"/>
    </location>
</feature>
<name>A0A9P0N6E2_SPOLI</name>
<reference evidence="11" key="1">
    <citation type="submission" date="2022-02" db="EMBL/GenBank/DDBJ databases">
        <authorList>
            <person name="King R."/>
        </authorList>
    </citation>
    <scope>NUCLEOTIDE SEQUENCE</scope>
</reference>
<dbReference type="AlphaFoldDB" id="A0A9P0N6E2"/>
<evidence type="ECO:0000313" key="12">
    <source>
        <dbReference type="Proteomes" id="UP001153321"/>
    </source>
</evidence>
<evidence type="ECO:0000256" key="7">
    <source>
        <dbReference type="ARBA" id="ARBA00023136"/>
    </source>
</evidence>
<dbReference type="EMBL" id="LR824539">
    <property type="protein sequence ID" value="CAH1646718.1"/>
    <property type="molecule type" value="Genomic_DNA"/>
</dbReference>
<accession>A0A9P0N6E2</accession>
<keyword evidence="7 10" id="KW-0472">Membrane</keyword>
<comment type="subcellular location">
    <subcellularLocation>
        <location evidence="1 10">Cell membrane</location>
        <topology evidence="1 10">Multi-pass membrane protein</topology>
    </subcellularLocation>
</comment>
<comment type="caution">
    <text evidence="10">Lacks conserved residue(s) required for the propagation of feature annotation.</text>
</comment>
<evidence type="ECO:0000256" key="10">
    <source>
        <dbReference type="RuleBase" id="RU351113"/>
    </source>
</evidence>
<organism evidence="11 12">
    <name type="scientific">Spodoptera littoralis</name>
    <name type="common">Egyptian cotton leafworm</name>
    <dbReference type="NCBI Taxonomy" id="7109"/>
    <lineage>
        <taxon>Eukaryota</taxon>
        <taxon>Metazoa</taxon>
        <taxon>Ecdysozoa</taxon>
        <taxon>Arthropoda</taxon>
        <taxon>Hexapoda</taxon>
        <taxon>Insecta</taxon>
        <taxon>Pterygota</taxon>
        <taxon>Neoptera</taxon>
        <taxon>Endopterygota</taxon>
        <taxon>Lepidoptera</taxon>
        <taxon>Glossata</taxon>
        <taxon>Ditrysia</taxon>
        <taxon>Noctuoidea</taxon>
        <taxon>Noctuidae</taxon>
        <taxon>Amphipyrinae</taxon>
        <taxon>Spodoptera</taxon>
    </lineage>
</organism>
<keyword evidence="3 10" id="KW-0716">Sensory transduction</keyword>
<feature type="transmembrane region" description="Helical" evidence="10">
    <location>
        <begin position="288"/>
        <end position="310"/>
    </location>
</feature>
<dbReference type="PANTHER" id="PTHR21137:SF35">
    <property type="entry name" value="ODORANT RECEPTOR 19A-RELATED"/>
    <property type="match status" value="1"/>
</dbReference>
<dbReference type="GO" id="GO:0004984">
    <property type="term" value="F:olfactory receptor activity"/>
    <property type="evidence" value="ECO:0007669"/>
    <property type="project" value="InterPro"/>
</dbReference>
<evidence type="ECO:0000256" key="8">
    <source>
        <dbReference type="ARBA" id="ARBA00023170"/>
    </source>
</evidence>
<comment type="similarity">
    <text evidence="10">Belongs to the insect chemoreceptor superfamily. Heteromeric odorant receptor channel (TC 1.A.69) family.</text>
</comment>
<dbReference type="GO" id="GO:0005549">
    <property type="term" value="F:odorant binding"/>
    <property type="evidence" value="ECO:0007669"/>
    <property type="project" value="InterPro"/>
</dbReference>
<evidence type="ECO:0000256" key="5">
    <source>
        <dbReference type="ARBA" id="ARBA00022725"/>
    </source>
</evidence>
<dbReference type="GO" id="GO:0005886">
    <property type="term" value="C:plasma membrane"/>
    <property type="evidence" value="ECO:0007669"/>
    <property type="project" value="UniProtKB-SubCell"/>
</dbReference>
<evidence type="ECO:0000256" key="9">
    <source>
        <dbReference type="ARBA" id="ARBA00023224"/>
    </source>
</evidence>
<evidence type="ECO:0000256" key="6">
    <source>
        <dbReference type="ARBA" id="ARBA00022989"/>
    </source>
</evidence>
<dbReference type="Proteomes" id="UP001153321">
    <property type="component" value="Chromosome 8"/>
</dbReference>
<keyword evidence="8 10" id="KW-0675">Receptor</keyword>
<feature type="transmembrane region" description="Helical" evidence="10">
    <location>
        <begin position="74"/>
        <end position="94"/>
    </location>
</feature>
<keyword evidence="4 10" id="KW-0812">Transmembrane</keyword>
<evidence type="ECO:0000256" key="2">
    <source>
        <dbReference type="ARBA" id="ARBA00022475"/>
    </source>
</evidence>
<feature type="transmembrane region" description="Helical" evidence="10">
    <location>
        <begin position="45"/>
        <end position="68"/>
    </location>
</feature>
<proteinExistence type="inferred from homology"/>
<keyword evidence="9 10" id="KW-0807">Transducer</keyword>
<evidence type="ECO:0000313" key="11">
    <source>
        <dbReference type="EMBL" id="CAH1646718.1"/>
    </source>
</evidence>